<dbReference type="Pfam" id="PF14223">
    <property type="entry name" value="Retrotran_gag_2"/>
    <property type="match status" value="1"/>
</dbReference>
<evidence type="ECO:0000313" key="2">
    <source>
        <dbReference type="RefSeq" id="XP_011093335.1"/>
    </source>
</evidence>
<dbReference type="OrthoDB" id="1708624at2759"/>
<dbReference type="RefSeq" id="XP_011093335.1">
    <property type="nucleotide sequence ID" value="XM_011095033.1"/>
</dbReference>
<accession>A0A6I9U088</accession>
<name>A0A6I9U088_SESIN</name>
<dbReference type="AlphaFoldDB" id="A0A6I9U088"/>
<keyword evidence="1" id="KW-1185">Reference proteome</keyword>
<dbReference type="InParanoid" id="A0A6I9U088"/>
<dbReference type="Proteomes" id="UP000504604">
    <property type="component" value="Linkage group LG11"/>
</dbReference>
<protein>
    <submittedName>
        <fullName evidence="2">Uncharacterized protein LOC105173332</fullName>
    </submittedName>
</protein>
<reference evidence="2" key="1">
    <citation type="submission" date="2025-08" db="UniProtKB">
        <authorList>
            <consortium name="RefSeq"/>
        </authorList>
    </citation>
    <scope>IDENTIFICATION</scope>
</reference>
<proteinExistence type="predicted"/>
<gene>
    <name evidence="2" type="primary">LOC105173332</name>
</gene>
<dbReference type="KEGG" id="sind:105173332"/>
<evidence type="ECO:0000313" key="1">
    <source>
        <dbReference type="Proteomes" id="UP000504604"/>
    </source>
</evidence>
<organism evidence="1 2">
    <name type="scientific">Sesamum indicum</name>
    <name type="common">Oriental sesame</name>
    <name type="synonym">Sesamum orientale</name>
    <dbReference type="NCBI Taxonomy" id="4182"/>
    <lineage>
        <taxon>Eukaryota</taxon>
        <taxon>Viridiplantae</taxon>
        <taxon>Streptophyta</taxon>
        <taxon>Embryophyta</taxon>
        <taxon>Tracheophyta</taxon>
        <taxon>Spermatophyta</taxon>
        <taxon>Magnoliopsida</taxon>
        <taxon>eudicotyledons</taxon>
        <taxon>Gunneridae</taxon>
        <taxon>Pentapetalae</taxon>
        <taxon>asterids</taxon>
        <taxon>lamiids</taxon>
        <taxon>Lamiales</taxon>
        <taxon>Pedaliaceae</taxon>
        <taxon>Sesamum</taxon>
    </lineage>
</organism>
<dbReference type="GeneID" id="105173332"/>
<sequence>MDKPLPQTLSAGSTSDKRVTLERLHVDIRKVQSIILASTSNDIQKQYDRLDHVASILQRMKEVYAFPNGYTRYVDTKEFFRNMMAEGSFVQEHGVKMLSLARKLENLKVGLNNNTYIDMILQLLPPFFESFIINSNMNGLEKTINELINMLVQYEATTKKFALSVLVERLRLLRRKARGPDI</sequence>